<organism evidence="2 3">
    <name type="scientific">Roseibium aggregatum (strain ATCC 25650 / DSM 13394 / JCM 20685 / NBRC 16684 / NCIMB 2208 / IAM 12614 / B1)</name>
    <name type="common">Stappia aggregata</name>
    <dbReference type="NCBI Taxonomy" id="384765"/>
    <lineage>
        <taxon>Bacteria</taxon>
        <taxon>Pseudomonadati</taxon>
        <taxon>Pseudomonadota</taxon>
        <taxon>Alphaproteobacteria</taxon>
        <taxon>Hyphomicrobiales</taxon>
        <taxon>Stappiaceae</taxon>
        <taxon>Roseibium</taxon>
    </lineage>
</organism>
<keyword evidence="1" id="KW-1133">Transmembrane helix</keyword>
<keyword evidence="1" id="KW-0812">Transmembrane</keyword>
<gene>
    <name evidence="2" type="ORF">SIAM614_04280</name>
</gene>
<dbReference type="eggNOG" id="ENOG50334BK">
    <property type="taxonomic scope" value="Bacteria"/>
</dbReference>
<proteinExistence type="predicted"/>
<comment type="caution">
    <text evidence="2">The sequence shown here is derived from an EMBL/GenBank/DDBJ whole genome shotgun (WGS) entry which is preliminary data.</text>
</comment>
<keyword evidence="1" id="KW-0472">Membrane</keyword>
<dbReference type="EMBL" id="AAUW01000006">
    <property type="protein sequence ID" value="EAV44348.1"/>
    <property type="molecule type" value="Genomic_DNA"/>
</dbReference>
<evidence type="ECO:0000256" key="1">
    <source>
        <dbReference type="SAM" id="Phobius"/>
    </source>
</evidence>
<accession>A0NS19</accession>
<reference evidence="2 3" key="1">
    <citation type="submission" date="2006-05" db="EMBL/GenBank/DDBJ databases">
        <authorList>
            <person name="King G."/>
            <person name="Ferriera S."/>
            <person name="Johnson J."/>
            <person name="Kravitz S."/>
            <person name="Beeson K."/>
            <person name="Sutton G."/>
            <person name="Rogers Y.-H."/>
            <person name="Friedman R."/>
            <person name="Frazier M."/>
            <person name="Venter J.C."/>
        </authorList>
    </citation>
    <scope>NUCLEOTIDE SEQUENCE [LARGE SCALE GENOMIC DNA]</scope>
    <source>
        <strain evidence="3">ATCC 25650 / DSM 13394 / JCM 20685 / NBRC 16684 / NCIMB 2208 / IAM 12614 / B1</strain>
    </source>
</reference>
<sequence>MSGVDAISFECALRLQELPMNTLPRKYVIAALAACGAVLVTALPSAAQSGRPNSTTMSCGQAQSMINQRGAVVMSTGRYTFDRYVANRSFCQHGEVTRRDYIPTKDNAKCYVLRCVNPQPWRYD</sequence>
<name>A0NS19_ROSAI</name>
<feature type="transmembrane region" description="Helical" evidence="1">
    <location>
        <begin position="27"/>
        <end position="47"/>
    </location>
</feature>
<evidence type="ECO:0000313" key="3">
    <source>
        <dbReference type="Proteomes" id="UP000004848"/>
    </source>
</evidence>
<dbReference type="AlphaFoldDB" id="A0NS19"/>
<dbReference type="Proteomes" id="UP000004848">
    <property type="component" value="Unassembled WGS sequence"/>
</dbReference>
<protein>
    <submittedName>
        <fullName evidence="2">Uncharacterized protein</fullName>
    </submittedName>
</protein>
<evidence type="ECO:0000313" key="2">
    <source>
        <dbReference type="EMBL" id="EAV44348.1"/>
    </source>
</evidence>